<dbReference type="AlphaFoldDB" id="A0A8H6I2W9"/>
<proteinExistence type="predicted"/>
<keyword evidence="1" id="KW-0560">Oxidoreductase</keyword>
<reference evidence="2 3" key="1">
    <citation type="submission" date="2020-07" db="EMBL/GenBank/DDBJ databases">
        <title>Comparative genomics of pyrophilous fungi reveals a link between fire events and developmental genes.</title>
        <authorList>
            <consortium name="DOE Joint Genome Institute"/>
            <person name="Steindorff A.S."/>
            <person name="Carver A."/>
            <person name="Calhoun S."/>
            <person name="Stillman K."/>
            <person name="Liu H."/>
            <person name="Lipzen A."/>
            <person name="Pangilinan J."/>
            <person name="Labutti K."/>
            <person name="Bruns T.D."/>
            <person name="Grigoriev I.V."/>
        </authorList>
    </citation>
    <scope>NUCLEOTIDE SEQUENCE [LARGE SCALE GENOMIC DNA]</scope>
    <source>
        <strain evidence="2 3">CBS 144469</strain>
    </source>
</reference>
<organism evidence="2 3">
    <name type="scientific">Ephemerocybe angulata</name>
    <dbReference type="NCBI Taxonomy" id="980116"/>
    <lineage>
        <taxon>Eukaryota</taxon>
        <taxon>Fungi</taxon>
        <taxon>Dikarya</taxon>
        <taxon>Basidiomycota</taxon>
        <taxon>Agaricomycotina</taxon>
        <taxon>Agaricomycetes</taxon>
        <taxon>Agaricomycetidae</taxon>
        <taxon>Agaricales</taxon>
        <taxon>Agaricineae</taxon>
        <taxon>Psathyrellaceae</taxon>
        <taxon>Ephemerocybe</taxon>
    </lineage>
</organism>
<name>A0A8H6I2W9_9AGAR</name>
<comment type="caution">
    <text evidence="2">The sequence shown here is derived from an EMBL/GenBank/DDBJ whole genome shotgun (WGS) entry which is preliminary data.</text>
</comment>
<dbReference type="Pfam" id="PF14027">
    <property type="entry name" value="Questin_oxidase"/>
    <property type="match status" value="1"/>
</dbReference>
<accession>A0A8H6I2W9</accession>
<evidence type="ECO:0000313" key="2">
    <source>
        <dbReference type="EMBL" id="KAF6757674.1"/>
    </source>
</evidence>
<evidence type="ECO:0008006" key="4">
    <source>
        <dbReference type="Google" id="ProtNLM"/>
    </source>
</evidence>
<dbReference type="PANTHER" id="PTHR35870:SF1">
    <property type="entry name" value="PROTEIN, PUTATIVE (AFU_ORTHOLOGUE AFUA_5G03330)-RELATED"/>
    <property type="match status" value="1"/>
</dbReference>
<keyword evidence="3" id="KW-1185">Reference proteome</keyword>
<gene>
    <name evidence="2" type="ORF">DFP72DRAFT_221929</name>
</gene>
<dbReference type="InterPro" id="IPR025337">
    <property type="entry name" value="Questin_oxidase-like"/>
</dbReference>
<evidence type="ECO:0000256" key="1">
    <source>
        <dbReference type="ARBA" id="ARBA00023002"/>
    </source>
</evidence>
<protein>
    <recommendedName>
        <fullName evidence="4">Oxidoreductase AflY</fullName>
    </recommendedName>
</protein>
<evidence type="ECO:0000313" key="3">
    <source>
        <dbReference type="Proteomes" id="UP000521943"/>
    </source>
</evidence>
<dbReference type="OrthoDB" id="10004862at2759"/>
<dbReference type="EMBL" id="JACGCI010000021">
    <property type="protein sequence ID" value="KAF6757674.1"/>
    <property type="molecule type" value="Genomic_DNA"/>
</dbReference>
<dbReference type="GO" id="GO:0016491">
    <property type="term" value="F:oxidoreductase activity"/>
    <property type="evidence" value="ECO:0007669"/>
    <property type="project" value="UniProtKB-KW"/>
</dbReference>
<sequence length="505" mass="55409">MTTRSLSRMASKALSYNLTRKGQVNAAGISAASKKAVEELLLVDAETHHCYFRSAGLHNHLSHHLLAAYDLGTTPSHLKKIYTTEAGYQRPIILEKKDASIIVNDDNWGQYLGNQSAYGAFFKYFSGKVAELGAGPALEKYVFDPEVNDKGKVMLIRMMSGAYCHISTRCSRLRANPPFSVHPFIQIGYGVEFGDDTLVATGLAQAAIHTPTAPELYDVSFTEDTKPTSSSLSVLEILRKVYDSNTLAPKLPYDPDALFSARIKHFLDPERVAEIRGICAQFHVSGNDVSSEVEELIWASTLLMAATGKRGRKPRLDFFLMHLVTSSIFLNPMLEVLQNPISKANLVKSFLTVVVLLTLARGRPRIDPALLMSYSPTARPPLQGLKPNESATGSPLDDADYNPWPAILGDVVFHPDAHVIKTIRTLAYATREYGATPAGAATGALLKNKDEESHKGTKEMDGTIFARAAGLVMDYMGWVAHGQKARPDWDRSALGWDAAWDKDAD</sequence>
<dbReference type="Proteomes" id="UP000521943">
    <property type="component" value="Unassembled WGS sequence"/>
</dbReference>
<dbReference type="PANTHER" id="PTHR35870">
    <property type="entry name" value="PROTEIN, PUTATIVE (AFU_ORTHOLOGUE AFUA_5G03330)-RELATED"/>
    <property type="match status" value="1"/>
</dbReference>